<evidence type="ECO:0000256" key="1">
    <source>
        <dbReference type="SAM" id="Phobius"/>
    </source>
</evidence>
<evidence type="ECO:0000313" key="2">
    <source>
        <dbReference type="EMBL" id="STZ09558.1"/>
    </source>
</evidence>
<sequence>MIGGGADGGILPMIGGLGVGILFSIILASFGAAVTAGLGSLILLALAAIVLAITAYYLSME</sequence>
<accession>A0A378R3H0</accession>
<keyword evidence="1" id="KW-1133">Transmembrane helix</keyword>
<keyword evidence="1" id="KW-0472">Membrane</keyword>
<dbReference type="EMBL" id="UGQB01000004">
    <property type="protein sequence ID" value="STZ09558.1"/>
    <property type="molecule type" value="Genomic_DNA"/>
</dbReference>
<dbReference type="AlphaFoldDB" id="A0A378R3H0"/>
<dbReference type="Proteomes" id="UP000254065">
    <property type="component" value="Unassembled WGS sequence"/>
</dbReference>
<organism evidence="2 3">
    <name type="scientific">Moraxella caprae</name>
    <dbReference type="NCBI Taxonomy" id="90240"/>
    <lineage>
        <taxon>Bacteria</taxon>
        <taxon>Pseudomonadati</taxon>
        <taxon>Pseudomonadota</taxon>
        <taxon>Gammaproteobacteria</taxon>
        <taxon>Moraxellales</taxon>
        <taxon>Moraxellaceae</taxon>
        <taxon>Moraxella</taxon>
    </lineage>
</organism>
<evidence type="ECO:0000313" key="3">
    <source>
        <dbReference type="Proteomes" id="UP000254065"/>
    </source>
</evidence>
<gene>
    <name evidence="2" type="ORF">NCTC12877_02579</name>
</gene>
<reference evidence="2 3" key="1">
    <citation type="submission" date="2018-06" db="EMBL/GenBank/DDBJ databases">
        <authorList>
            <consortium name="Pathogen Informatics"/>
            <person name="Doyle S."/>
        </authorList>
    </citation>
    <scope>NUCLEOTIDE SEQUENCE [LARGE SCALE GENOMIC DNA]</scope>
    <source>
        <strain evidence="2 3">NCTC12877</strain>
    </source>
</reference>
<protein>
    <submittedName>
        <fullName evidence="2">Uncharacterized protein</fullName>
    </submittedName>
</protein>
<proteinExistence type="predicted"/>
<keyword evidence="3" id="KW-1185">Reference proteome</keyword>
<feature type="transmembrane region" description="Helical" evidence="1">
    <location>
        <begin position="38"/>
        <end position="58"/>
    </location>
</feature>
<feature type="transmembrane region" description="Helical" evidence="1">
    <location>
        <begin position="12"/>
        <end position="32"/>
    </location>
</feature>
<name>A0A378R3H0_9GAMM</name>
<keyword evidence="1" id="KW-0812">Transmembrane</keyword>